<keyword evidence="3" id="KW-1185">Reference proteome</keyword>
<keyword evidence="1" id="KW-0812">Transmembrane</keyword>
<gene>
    <name evidence="2" type="ORF">AKO1_006938</name>
</gene>
<keyword evidence="1" id="KW-0472">Membrane</keyword>
<accession>A0AAW2YWY2</accession>
<name>A0AAW2YWY2_9EUKA</name>
<comment type="caution">
    <text evidence="2">The sequence shown here is derived from an EMBL/GenBank/DDBJ whole genome shotgun (WGS) entry which is preliminary data.</text>
</comment>
<evidence type="ECO:0000313" key="3">
    <source>
        <dbReference type="Proteomes" id="UP001431209"/>
    </source>
</evidence>
<dbReference type="EMBL" id="JAOPGA020000687">
    <property type="protein sequence ID" value="KAL0480802.1"/>
    <property type="molecule type" value="Genomic_DNA"/>
</dbReference>
<keyword evidence="1" id="KW-1133">Transmembrane helix</keyword>
<evidence type="ECO:0000256" key="1">
    <source>
        <dbReference type="SAM" id="Phobius"/>
    </source>
</evidence>
<dbReference type="AlphaFoldDB" id="A0AAW2YWY2"/>
<protein>
    <submittedName>
        <fullName evidence="2">Uncharacterized protein</fullName>
    </submittedName>
</protein>
<sequence>MLKVEDPSNPKLLVTREHITSMQHKLQVENIKHFGDVCTRSDLCRTTTDDTFFRLYSVGIGFGYIIWAFLGEVDYNMVVDAYFNGEDMLRIYIMLYKKINKY</sequence>
<reference evidence="2 3" key="1">
    <citation type="submission" date="2024-03" db="EMBL/GenBank/DDBJ databases">
        <title>The Acrasis kona genome and developmental transcriptomes reveal deep origins of eukaryotic multicellular pathways.</title>
        <authorList>
            <person name="Sheikh S."/>
            <person name="Fu C.-J."/>
            <person name="Brown M.W."/>
            <person name="Baldauf S.L."/>
        </authorList>
    </citation>
    <scope>NUCLEOTIDE SEQUENCE [LARGE SCALE GENOMIC DNA]</scope>
    <source>
        <strain evidence="2 3">ATCC MYA-3509</strain>
    </source>
</reference>
<proteinExistence type="predicted"/>
<feature type="transmembrane region" description="Helical" evidence="1">
    <location>
        <begin position="52"/>
        <end position="70"/>
    </location>
</feature>
<dbReference type="Proteomes" id="UP001431209">
    <property type="component" value="Unassembled WGS sequence"/>
</dbReference>
<evidence type="ECO:0000313" key="2">
    <source>
        <dbReference type="EMBL" id="KAL0480802.1"/>
    </source>
</evidence>
<organism evidence="2 3">
    <name type="scientific">Acrasis kona</name>
    <dbReference type="NCBI Taxonomy" id="1008807"/>
    <lineage>
        <taxon>Eukaryota</taxon>
        <taxon>Discoba</taxon>
        <taxon>Heterolobosea</taxon>
        <taxon>Tetramitia</taxon>
        <taxon>Eutetramitia</taxon>
        <taxon>Acrasidae</taxon>
        <taxon>Acrasis</taxon>
    </lineage>
</organism>